<comment type="caution">
    <text evidence="2">The sequence shown here is derived from an EMBL/GenBank/DDBJ whole genome shotgun (WGS) entry which is preliminary data.</text>
</comment>
<name>A0A1B9NYH5_ALILO</name>
<evidence type="ECO:0000313" key="3">
    <source>
        <dbReference type="Proteomes" id="UP000093523"/>
    </source>
</evidence>
<reference evidence="2 3" key="1">
    <citation type="submission" date="2016-06" db="EMBL/GenBank/DDBJ databases">
        <authorList>
            <person name="Kjaerup R.B."/>
            <person name="Dalgaard T.S."/>
            <person name="Juul-Madsen H.R."/>
        </authorList>
    </citation>
    <scope>NUCLEOTIDE SEQUENCE [LARGE SCALE GENOMIC DNA]</scope>
    <source>
        <strain evidence="2 3">1S159</strain>
    </source>
</reference>
<dbReference type="OrthoDB" id="5893030at2"/>
<keyword evidence="1" id="KW-0732">Signal</keyword>
<dbReference type="Proteomes" id="UP000093523">
    <property type="component" value="Unassembled WGS sequence"/>
</dbReference>
<protein>
    <submittedName>
        <fullName evidence="2">Uncharacterized protein</fullName>
    </submittedName>
</protein>
<feature type="signal peptide" evidence="1">
    <location>
        <begin position="1"/>
        <end position="19"/>
    </location>
</feature>
<proteinExistence type="predicted"/>
<dbReference type="EMBL" id="MAJU01000011">
    <property type="protein sequence ID" value="OCH20867.1"/>
    <property type="molecule type" value="Genomic_DNA"/>
</dbReference>
<organism evidence="2 3">
    <name type="scientific">Aliivibrio logei</name>
    <name type="common">Vibrio logei</name>
    <dbReference type="NCBI Taxonomy" id="688"/>
    <lineage>
        <taxon>Bacteria</taxon>
        <taxon>Pseudomonadati</taxon>
        <taxon>Pseudomonadota</taxon>
        <taxon>Gammaproteobacteria</taxon>
        <taxon>Vibrionales</taxon>
        <taxon>Vibrionaceae</taxon>
        <taxon>Aliivibrio</taxon>
    </lineage>
</organism>
<feature type="chain" id="PRO_5008632305" evidence="1">
    <location>
        <begin position="20"/>
        <end position="863"/>
    </location>
</feature>
<evidence type="ECO:0000256" key="1">
    <source>
        <dbReference type="SAM" id="SignalP"/>
    </source>
</evidence>
<gene>
    <name evidence="2" type="ORF">A6E04_13870</name>
</gene>
<dbReference type="STRING" id="688.A6E04_13870"/>
<dbReference type="AlphaFoldDB" id="A0A1B9NYH5"/>
<dbReference type="RefSeq" id="WP_065611427.1">
    <property type="nucleotide sequence ID" value="NZ_CAWMPN010000011.1"/>
</dbReference>
<evidence type="ECO:0000313" key="2">
    <source>
        <dbReference type="EMBL" id="OCH20867.1"/>
    </source>
</evidence>
<accession>A0A1B9NYH5</accession>
<sequence length="863" mass="97066">MKLNNLMLVCSLLSTGASALELCRVGDEINVLDKESFNNLSKKNYRSFSDEIMPEDLFPKVPDHFSSLKPNLSEATHVYSDTSSLLETGPASSFAVETEEASRLLSTIGRSASEAGSAALEALGPIGEAAAVGLWARDVADTFEDESRTSYDRFATVMGLVDWFGVLKLPERAVDRYIISNRWDSMASGNHYSFTIHDDIVTQQDLRDKKHWAELASNQHKTLESIVKSYASDVALKYQLHYQETVKAQALLANELISAVDQELEKTLHFQLGINKEGSRLFSSDIASTCRTETDALFALYPNQQENNNRPPSIPSARVANRTLAALQHCQQYILDQAVTKLDEIRNGQLNGLNHLALTQLYTRTLNAKKKIAETADNHVRITSMKLQNSMKNEGLALINRLFDSGSVEKANAFFKEQASRYAVDEMARSLLYRPATSRELSSKVLVLKETYKYCSSVGVLAGDPNFRGCLKYTWEPAETRRFDFSQDDVTSQIKMPLRETYYEVFATTLNLLIKEGWNSEIEEQWLEQQILDYSEQQNQMVQSRENKAEIYRWLFDSHAQLGSECIGERECSGWSSSYLAKENLSRTSSLAHIARWLADYSGRGAYIHRKRLEKLDELIKPALESDWKATQGSQFYSYAYPSSFDMEKYAPLIDSALKNSTLDVTNLSGNALPLAKGIVKSRLIEAVELGEQNGPDWLLSQVGDFQRYAAIVHSQHTSVGRHAPEMEETPVLFSEMLPAYILRYLVSDLIPDSYDARLVNSINALYDPSSELGQKITQLVDVNQTLNDRSNRTCDINFIPLKETLLAISGDESLYWLSPISSWLDNLTRQQLTSQAVIGWGSRKQTEFGIECGISPNSPSYQ</sequence>